<feature type="transmembrane region" description="Helical" evidence="2">
    <location>
        <begin position="214"/>
        <end position="236"/>
    </location>
</feature>
<keyword evidence="4" id="KW-1185">Reference proteome</keyword>
<dbReference type="AlphaFoldDB" id="A0AAF1BX39"/>
<keyword evidence="2" id="KW-0472">Membrane</keyword>
<keyword evidence="2" id="KW-0812">Transmembrane</keyword>
<dbReference type="Gene3D" id="2.60.40.1120">
    <property type="entry name" value="Carboxypeptidase-like, regulatory domain"/>
    <property type="match status" value="5"/>
</dbReference>
<name>A0AAF1BX39_9MICO</name>
<dbReference type="KEGG" id="sbil:SANBI_002620"/>
<keyword evidence="1" id="KW-0732">Signal</keyword>
<dbReference type="InterPro" id="IPR051417">
    <property type="entry name" value="SDr/BOS_complex"/>
</dbReference>
<dbReference type="PANTHER" id="PTHR23303">
    <property type="entry name" value="CARBOXYPEPTIDASE REGULATORY REGION-CONTAINING"/>
    <property type="match status" value="1"/>
</dbReference>
<evidence type="ECO:0000256" key="1">
    <source>
        <dbReference type="ARBA" id="ARBA00022729"/>
    </source>
</evidence>
<evidence type="ECO:0000256" key="2">
    <source>
        <dbReference type="SAM" id="Phobius"/>
    </source>
</evidence>
<evidence type="ECO:0000313" key="4">
    <source>
        <dbReference type="Proteomes" id="UP001304340"/>
    </source>
</evidence>
<evidence type="ECO:0000313" key="3">
    <source>
        <dbReference type="EMBL" id="WPF81331.1"/>
    </source>
</evidence>
<protein>
    <submittedName>
        <fullName evidence="3">Carboxypeptidase-like regulatory domain-containing protein</fullName>
    </submittedName>
</protein>
<dbReference type="EMBL" id="CP138359">
    <property type="protein sequence ID" value="WPF81331.1"/>
    <property type="molecule type" value="Genomic_DNA"/>
</dbReference>
<sequence length="738" mass="74443">MRILTTVDRLTVAPGETAEIRLDVVNTETVIEGIGATVYGVPAEIVRTEPASLALFPDAQGELAVLFAVPVTFPAGRHPVTVAVQGSAPGARPVHHDLELVVTATPRLALQASPSVVRARRKGTFSVESINRGNVPLDVSLRARDADRTLTTTVTPSTRTVGPGESFVSEVVATGPRQLFGSERDRPLRIDAVAGEQAESLSLMLRQRPLVSRGLLTVFVLLAVVAVWAAIFLLGIRGVLGGDPVTKVAPASFFAATAEAGAPVGADGAAPAGALSKDGLVEAGVGGTVTGTVVSLNDGLGVGRITVDALRESRAGLVVVGSAATQADGTYTIAGLFPGQYYLRASADGYDEIWFPAAETRTAGSTVRAGAQEVTDSTDLVIVGQPATLSGTVQVGDVRDPVVTTVVARPTWAGAPEGTEYTTTTAADGTFSFTDLPAPGTYELSFTAEGYQPLTTTESLAGGQTRFASDVTLGSTSGQISGMVTDGQNPLGGVEVSTILDGVPVVVGTPTLGAVGTFVIPGLATPGTYVVTFRREGFGESTVVVDLTAGQSRDDLQVVLGDGVGTLTGRLVDTEGRGLGGATVTVGGLVTPVTATTLTSGEVGAFTLTGLAVPGSYTVSFSLPGYGDQSIPLELTAGTQAEPVQVTMSAALGAITGRVTSGGAPVAGAEVVVTDGVKTWTTVAESGGDAPGAYSFSGLAPGTYTVTVSSAGAVTATGLARVTAGSTTTRDLDVTAVG</sequence>
<keyword evidence="2" id="KW-1133">Transmembrane helix</keyword>
<dbReference type="RefSeq" id="WP_319155703.1">
    <property type="nucleotide sequence ID" value="NZ_CP138359.1"/>
</dbReference>
<dbReference type="SUPFAM" id="SSF49464">
    <property type="entry name" value="Carboxypeptidase regulatory domain-like"/>
    <property type="match status" value="1"/>
</dbReference>
<proteinExistence type="predicted"/>
<gene>
    <name evidence="3" type="ORF">SANBI_002620</name>
</gene>
<reference evidence="4" key="1">
    <citation type="submission" date="2023-11" db="EMBL/GenBank/DDBJ databases">
        <authorList>
            <person name="Helweg L.P."/>
            <person name="Kiel A."/>
            <person name="Hitz F."/>
            <person name="Ruckert-Reed C."/>
            <person name="Busche T."/>
            <person name="Kaltschmidt B."/>
            <person name="Kaltschmidt C."/>
        </authorList>
    </citation>
    <scope>NUCLEOTIDE SEQUENCE [LARGE SCALE GENOMIC DNA]</scope>
    <source>
        <strain evidence="4">4.1</strain>
    </source>
</reference>
<dbReference type="Proteomes" id="UP001304340">
    <property type="component" value="Chromosome"/>
</dbReference>
<dbReference type="InterPro" id="IPR013784">
    <property type="entry name" value="Carb-bd-like_fold"/>
</dbReference>
<organism evidence="3 4">
    <name type="scientific">Sanguibacter biliveldensis</name>
    <dbReference type="NCBI Taxonomy" id="3030830"/>
    <lineage>
        <taxon>Bacteria</taxon>
        <taxon>Bacillati</taxon>
        <taxon>Actinomycetota</taxon>
        <taxon>Actinomycetes</taxon>
        <taxon>Micrococcales</taxon>
        <taxon>Sanguibacteraceae</taxon>
        <taxon>Sanguibacter</taxon>
    </lineage>
</organism>
<dbReference type="SUPFAM" id="SSF49452">
    <property type="entry name" value="Starch-binding domain-like"/>
    <property type="match status" value="3"/>
</dbReference>
<accession>A0AAF1BX39</accession>
<dbReference type="InterPro" id="IPR008969">
    <property type="entry name" value="CarboxyPept-like_regulatory"/>
</dbReference>
<dbReference type="GO" id="GO:0030246">
    <property type="term" value="F:carbohydrate binding"/>
    <property type="evidence" value="ECO:0007669"/>
    <property type="project" value="InterPro"/>
</dbReference>
<dbReference type="Pfam" id="PF13620">
    <property type="entry name" value="CarboxypepD_reg"/>
    <property type="match status" value="5"/>
</dbReference>